<dbReference type="RefSeq" id="WP_090654943.1">
    <property type="nucleotide sequence ID" value="NZ_CP015031.1"/>
</dbReference>
<dbReference type="Proteomes" id="UP000199588">
    <property type="component" value="Unassembled WGS sequence"/>
</dbReference>
<dbReference type="EMBL" id="FMUQ01000007">
    <property type="protein sequence ID" value="SCX98864.1"/>
    <property type="molecule type" value="Genomic_DNA"/>
</dbReference>
<gene>
    <name evidence="3" type="ORF">SAMN02910354_01077</name>
</gene>
<protein>
    <submittedName>
        <fullName evidence="3">Dinuclear metal center protein, YbgI/SA1388 family</fullName>
    </submittedName>
</protein>
<sequence length="256" mass="28282">MNNLALEKLISQKLNSAIIADYAPNGLQVEGRPEIRKIVTGVTASQALIEAAIARHADAVIVHHGYFWKNEDPCIRGMKGKRIKTLLINDINLYGYHLPLDVHAELGNNAQLAKLLKIENLQPLESDSVSIPVFGELAQPISLEDFARRIEKALQRKPIVCNAEELSQNPPHLIRKIGICTGGGQGYIDLAAARGCDAFISGEISEQSTHSARELGIHYFACGHHATERYGIRALGEWLAQEYQFEVEFIDIDNPA</sequence>
<evidence type="ECO:0000313" key="4">
    <source>
        <dbReference type="Proteomes" id="UP000199588"/>
    </source>
</evidence>
<dbReference type="PANTHER" id="PTHR13799:SF14">
    <property type="entry name" value="GTP CYCLOHYDROLASE 1 TYPE 2 HOMOLOG"/>
    <property type="match status" value="1"/>
</dbReference>
<comment type="caution">
    <text evidence="3">The sequence shown here is derived from an EMBL/GenBank/DDBJ whole genome shotgun (WGS) entry which is preliminary data.</text>
</comment>
<dbReference type="SUPFAM" id="SSF102705">
    <property type="entry name" value="NIF3 (NGG1p interacting factor 3)-like"/>
    <property type="match status" value="1"/>
</dbReference>
<accession>A0A1G5C9B4</accession>
<dbReference type="PANTHER" id="PTHR13799">
    <property type="entry name" value="NGG1 INTERACTING FACTOR 3"/>
    <property type="match status" value="1"/>
</dbReference>
<keyword evidence="2" id="KW-0479">Metal-binding</keyword>
<reference evidence="3 4" key="1">
    <citation type="submission" date="2016-10" db="EMBL/GenBank/DDBJ databases">
        <authorList>
            <person name="Varghese N."/>
            <person name="Submissions S."/>
        </authorList>
    </citation>
    <scope>NUCLEOTIDE SEQUENCE [LARGE SCALE GENOMIC DNA]</scope>
    <source>
        <strain evidence="3 4">DSM 22022</strain>
    </source>
</reference>
<evidence type="ECO:0000313" key="3">
    <source>
        <dbReference type="EMBL" id="SCX98864.1"/>
    </source>
</evidence>
<comment type="similarity">
    <text evidence="1">Belongs to the GTP cyclohydrolase I type 2/NIF3 family.</text>
</comment>
<dbReference type="Pfam" id="PF01784">
    <property type="entry name" value="DUF34_NIF3"/>
    <property type="match status" value="1"/>
</dbReference>
<dbReference type="NCBIfam" id="TIGR00486">
    <property type="entry name" value="YbgI_SA1388"/>
    <property type="match status" value="1"/>
</dbReference>
<name>A0A1G5C9B4_9PAST</name>
<dbReference type="InterPro" id="IPR036069">
    <property type="entry name" value="DUF34/NIF3_sf"/>
</dbReference>
<organism evidence="3 4">
    <name type="scientific">Basfia succiniciproducens</name>
    <dbReference type="NCBI Taxonomy" id="653940"/>
    <lineage>
        <taxon>Bacteria</taxon>
        <taxon>Pseudomonadati</taxon>
        <taxon>Pseudomonadota</taxon>
        <taxon>Gammaproteobacteria</taxon>
        <taxon>Pasteurellales</taxon>
        <taxon>Pasteurellaceae</taxon>
        <taxon>Basfia</taxon>
    </lineage>
</organism>
<evidence type="ECO:0000256" key="2">
    <source>
        <dbReference type="ARBA" id="ARBA00022723"/>
    </source>
</evidence>
<proteinExistence type="inferred from homology"/>
<dbReference type="InterPro" id="IPR002678">
    <property type="entry name" value="DUF34/NIF3"/>
</dbReference>
<keyword evidence="4" id="KW-1185">Reference proteome</keyword>
<dbReference type="Gene3D" id="3.40.1390.30">
    <property type="entry name" value="NIF3 (NGG1p interacting factor 3)-like"/>
    <property type="match status" value="2"/>
</dbReference>
<evidence type="ECO:0000256" key="1">
    <source>
        <dbReference type="ARBA" id="ARBA00006964"/>
    </source>
</evidence>